<evidence type="ECO:0000259" key="1">
    <source>
        <dbReference type="Pfam" id="PF18545"/>
    </source>
</evidence>
<dbReference type="EMBL" id="AOIQ01000014">
    <property type="protein sequence ID" value="ELZ10978.1"/>
    <property type="molecule type" value="Genomic_DNA"/>
</dbReference>
<gene>
    <name evidence="2" type="ORF">C479_09213</name>
</gene>
<reference evidence="2 3" key="1">
    <citation type="journal article" date="2014" name="PLoS Genet.">
        <title>Phylogenetically driven sequencing of extremely halophilic archaea reveals strategies for static and dynamic osmo-response.</title>
        <authorList>
            <person name="Becker E.A."/>
            <person name="Seitzer P.M."/>
            <person name="Tritt A."/>
            <person name="Larsen D."/>
            <person name="Krusor M."/>
            <person name="Yao A.I."/>
            <person name="Wu D."/>
            <person name="Madern D."/>
            <person name="Eisen J.A."/>
            <person name="Darling A.E."/>
            <person name="Facciotti M.T."/>
        </authorList>
    </citation>
    <scope>NUCLEOTIDE SEQUENCE [LARGE SCALE GENOMIC DNA]</scope>
    <source>
        <strain evidence="2 3">JCM 14624</strain>
    </source>
</reference>
<organism evidence="2 3">
    <name type="scientific">Halovivax asiaticus JCM 14624</name>
    <dbReference type="NCBI Taxonomy" id="1227490"/>
    <lineage>
        <taxon>Archaea</taxon>
        <taxon>Methanobacteriati</taxon>
        <taxon>Methanobacteriota</taxon>
        <taxon>Stenosarchaea group</taxon>
        <taxon>Halobacteria</taxon>
        <taxon>Halobacteriales</taxon>
        <taxon>Natrialbaceae</taxon>
        <taxon>Halovivax</taxon>
    </lineage>
</organism>
<dbReference type="InterPro" id="IPR040624">
    <property type="entry name" value="HalOD1"/>
</dbReference>
<feature type="domain" description="Halobacterial output" evidence="1">
    <location>
        <begin position="4"/>
        <end position="64"/>
    </location>
</feature>
<name>M0BKZ6_9EURY</name>
<dbReference type="AlphaFoldDB" id="M0BKZ6"/>
<sequence>MCLALAAADDVHPWESSPLYDAIDHGVLEALEALETRDSRAWQFEFDTGVHTVAVTSSGTVSVDGVAFSDSDLREALDSLDDNGYFDRPLDRH</sequence>
<dbReference type="Pfam" id="PF18545">
    <property type="entry name" value="HalOD1"/>
    <property type="match status" value="1"/>
</dbReference>
<comment type="caution">
    <text evidence="2">The sequence shown here is derived from an EMBL/GenBank/DDBJ whole genome shotgun (WGS) entry which is preliminary data.</text>
</comment>
<evidence type="ECO:0000313" key="3">
    <source>
        <dbReference type="Proteomes" id="UP000011560"/>
    </source>
</evidence>
<proteinExistence type="predicted"/>
<dbReference type="Proteomes" id="UP000011560">
    <property type="component" value="Unassembled WGS sequence"/>
</dbReference>
<keyword evidence="3" id="KW-1185">Reference proteome</keyword>
<dbReference type="STRING" id="1227490.C479_09213"/>
<protein>
    <recommendedName>
        <fullName evidence="1">Halobacterial output domain-containing protein</fullName>
    </recommendedName>
</protein>
<accession>M0BKZ6</accession>
<evidence type="ECO:0000313" key="2">
    <source>
        <dbReference type="EMBL" id="ELZ10978.1"/>
    </source>
</evidence>